<dbReference type="InterPro" id="IPR040096">
    <property type="entry name" value="Ric1"/>
</dbReference>
<protein>
    <submittedName>
        <fullName evidence="1">Guanine nucleotide exchange factor subunit Rich</fullName>
    </submittedName>
</protein>
<dbReference type="PANTHER" id="PTHR22746">
    <property type="entry name" value="RAB6A-GEF COMPLEX PARTNER PROTEIN 1"/>
    <property type="match status" value="1"/>
</dbReference>
<dbReference type="GO" id="GO:0006886">
    <property type="term" value="P:intracellular protein transport"/>
    <property type="evidence" value="ECO:0007669"/>
    <property type="project" value="InterPro"/>
</dbReference>
<evidence type="ECO:0000313" key="1">
    <source>
        <dbReference type="EMBL" id="RNA16147.1"/>
    </source>
</evidence>
<sequence length="127" mass="14494">MYYVIESPKVINVPISDIGHVKFIKANKDNLFMCAITSNDIMIWYCNSNLLIAFHQRADNSISIHGENHSVEWNGDSTKIAVMKPKIKSIKTSKGYIIYYKIIYENEFVITDSSSAQNACLKLDQKI</sequence>
<comment type="caution">
    <text evidence="1">The sequence shown here is derived from an EMBL/GenBank/DDBJ whole genome shotgun (WGS) entry which is preliminary data.</text>
</comment>
<dbReference type="GO" id="GO:0005829">
    <property type="term" value="C:cytosol"/>
    <property type="evidence" value="ECO:0007669"/>
    <property type="project" value="TreeGrafter"/>
</dbReference>
<dbReference type="OrthoDB" id="67540at2759"/>
<proteinExistence type="predicted"/>
<accession>A0A3M7QXM9</accession>
<keyword evidence="2" id="KW-1185">Reference proteome</keyword>
<dbReference type="AlphaFoldDB" id="A0A3M7QXM9"/>
<dbReference type="EMBL" id="REGN01004793">
    <property type="protein sequence ID" value="RNA16147.1"/>
    <property type="molecule type" value="Genomic_DNA"/>
</dbReference>
<organism evidence="1 2">
    <name type="scientific">Brachionus plicatilis</name>
    <name type="common">Marine rotifer</name>
    <name type="synonym">Brachionus muelleri</name>
    <dbReference type="NCBI Taxonomy" id="10195"/>
    <lineage>
        <taxon>Eukaryota</taxon>
        <taxon>Metazoa</taxon>
        <taxon>Spiralia</taxon>
        <taxon>Gnathifera</taxon>
        <taxon>Rotifera</taxon>
        <taxon>Eurotatoria</taxon>
        <taxon>Monogononta</taxon>
        <taxon>Pseudotrocha</taxon>
        <taxon>Ploima</taxon>
        <taxon>Brachionidae</taxon>
        <taxon>Brachionus</taxon>
    </lineage>
</organism>
<dbReference type="GO" id="GO:0042147">
    <property type="term" value="P:retrograde transport, endosome to Golgi"/>
    <property type="evidence" value="ECO:0007669"/>
    <property type="project" value="TreeGrafter"/>
</dbReference>
<dbReference type="PANTHER" id="PTHR22746:SF10">
    <property type="entry name" value="GUANINE NUCLEOTIDE EXCHANGE FACTOR SUBUNIT RIC1"/>
    <property type="match status" value="1"/>
</dbReference>
<dbReference type="GO" id="GO:0034066">
    <property type="term" value="C:Ric1-Rgp1 guanyl-nucleotide exchange factor complex"/>
    <property type="evidence" value="ECO:0007669"/>
    <property type="project" value="InterPro"/>
</dbReference>
<dbReference type="Proteomes" id="UP000276133">
    <property type="component" value="Unassembled WGS sequence"/>
</dbReference>
<evidence type="ECO:0000313" key="2">
    <source>
        <dbReference type="Proteomes" id="UP000276133"/>
    </source>
</evidence>
<dbReference type="STRING" id="10195.A0A3M7QXM9"/>
<reference evidence="1 2" key="1">
    <citation type="journal article" date="2018" name="Sci. Rep.">
        <title>Genomic signatures of local adaptation to the degree of environmental predictability in rotifers.</title>
        <authorList>
            <person name="Franch-Gras L."/>
            <person name="Hahn C."/>
            <person name="Garcia-Roger E.M."/>
            <person name="Carmona M.J."/>
            <person name="Serra M."/>
            <person name="Gomez A."/>
        </authorList>
    </citation>
    <scope>NUCLEOTIDE SEQUENCE [LARGE SCALE GENOMIC DNA]</scope>
    <source>
        <strain evidence="1">HYR1</strain>
    </source>
</reference>
<name>A0A3M7QXM9_BRAPC</name>
<dbReference type="GO" id="GO:0000139">
    <property type="term" value="C:Golgi membrane"/>
    <property type="evidence" value="ECO:0007669"/>
    <property type="project" value="TreeGrafter"/>
</dbReference>
<gene>
    <name evidence="1" type="ORF">BpHYR1_018296</name>
</gene>